<dbReference type="RefSeq" id="WP_330108715.1">
    <property type="nucleotide sequence ID" value="NZ_JAZDQT010000002.1"/>
</dbReference>
<protein>
    <submittedName>
        <fullName evidence="2">Crp/Fnr family transcriptional regulator</fullName>
    </submittedName>
</protein>
<gene>
    <name evidence="2" type="ORF">VRU48_14925</name>
</gene>
<dbReference type="InterPro" id="IPR014710">
    <property type="entry name" value="RmlC-like_jellyroll"/>
</dbReference>
<comment type="caution">
    <text evidence="2">The sequence shown here is derived from an EMBL/GenBank/DDBJ whole genome shotgun (WGS) entry which is preliminary data.</text>
</comment>
<dbReference type="SUPFAM" id="SSF51206">
    <property type="entry name" value="cAMP-binding domain-like"/>
    <property type="match status" value="1"/>
</dbReference>
<proteinExistence type="predicted"/>
<dbReference type="Pfam" id="PF00027">
    <property type="entry name" value="cNMP_binding"/>
    <property type="match status" value="1"/>
</dbReference>
<dbReference type="Proteomes" id="UP001336835">
    <property type="component" value="Unassembled WGS sequence"/>
</dbReference>
<dbReference type="CDD" id="cd00038">
    <property type="entry name" value="CAP_ED"/>
    <property type="match status" value="1"/>
</dbReference>
<dbReference type="EMBL" id="JAZDQT010000002">
    <property type="protein sequence ID" value="MEE1946415.1"/>
    <property type="molecule type" value="Genomic_DNA"/>
</dbReference>
<dbReference type="InterPro" id="IPR018490">
    <property type="entry name" value="cNMP-bd_dom_sf"/>
</dbReference>
<dbReference type="Gene3D" id="2.60.120.10">
    <property type="entry name" value="Jelly Rolls"/>
    <property type="match status" value="1"/>
</dbReference>
<organism evidence="2 3">
    <name type="scientific">Pedobacter albus</name>
    <dbReference type="NCBI Taxonomy" id="3113905"/>
    <lineage>
        <taxon>Bacteria</taxon>
        <taxon>Pseudomonadati</taxon>
        <taxon>Bacteroidota</taxon>
        <taxon>Sphingobacteriia</taxon>
        <taxon>Sphingobacteriales</taxon>
        <taxon>Sphingobacteriaceae</taxon>
        <taxon>Pedobacter</taxon>
    </lineage>
</organism>
<sequence>MQLPKHRIPPEIVENAYRRLFEAMKALYPLSEEVLELFHHRSVPVLYKPKEIILNYGELCNYCLFALKGLVKSTFIVGGAEKIVWFMRGGDAIVGVHSWFDQEQSEEKITAIKETLCIAISWSDVQQLKKDRPDFLAFVLKLTERHYVLAIQRTKWQQFSTDEKIENLYELYPQLMQEVPVKDLASYLGISRETFTSKRRRH</sequence>
<reference evidence="2 3" key="1">
    <citation type="submission" date="2024-01" db="EMBL/GenBank/DDBJ databases">
        <title>Pedobacter sp. nov., isolated from fresh soil.</title>
        <authorList>
            <person name="Le N.T.T."/>
        </authorList>
    </citation>
    <scope>NUCLEOTIDE SEQUENCE [LARGE SCALE GENOMIC DNA]</scope>
    <source>
        <strain evidence="2 3">KR3-3</strain>
    </source>
</reference>
<keyword evidence="3" id="KW-1185">Reference proteome</keyword>
<evidence type="ECO:0000313" key="3">
    <source>
        <dbReference type="Proteomes" id="UP001336835"/>
    </source>
</evidence>
<name>A0ABU7IAA4_9SPHI</name>
<dbReference type="InterPro" id="IPR000595">
    <property type="entry name" value="cNMP-bd_dom"/>
</dbReference>
<feature type="domain" description="Cyclic nucleotide-binding" evidence="1">
    <location>
        <begin position="46"/>
        <end position="129"/>
    </location>
</feature>
<evidence type="ECO:0000313" key="2">
    <source>
        <dbReference type="EMBL" id="MEE1946415.1"/>
    </source>
</evidence>
<accession>A0ABU7IAA4</accession>
<evidence type="ECO:0000259" key="1">
    <source>
        <dbReference type="Pfam" id="PF00027"/>
    </source>
</evidence>